<name>A0A7D9LC90_PARCT</name>
<dbReference type="InterPro" id="IPR000477">
    <property type="entry name" value="RT_dom"/>
</dbReference>
<evidence type="ECO:0000313" key="2">
    <source>
        <dbReference type="Proteomes" id="UP001152795"/>
    </source>
</evidence>
<protein>
    <submittedName>
        <fullName evidence="1">Uncharacterized protein</fullName>
    </submittedName>
</protein>
<dbReference type="AlphaFoldDB" id="A0A7D9LC90"/>
<dbReference type="PANTHER" id="PTHR33332">
    <property type="entry name" value="REVERSE TRANSCRIPTASE DOMAIN-CONTAINING PROTEIN"/>
    <property type="match status" value="1"/>
</dbReference>
<accession>A0A7D9LC90</accession>
<dbReference type="InterPro" id="IPR043502">
    <property type="entry name" value="DNA/RNA_pol_sf"/>
</dbReference>
<evidence type="ECO:0000313" key="1">
    <source>
        <dbReference type="EMBL" id="CAB4031264.1"/>
    </source>
</evidence>
<keyword evidence="2" id="KW-1185">Reference proteome</keyword>
<sequence>EHFEWMRKNPKEMWKTINKLTGKKSITTLISEIQPDNQNVTKPEEIANRLNAHFNEVASNLAKDIPQSSKTAESYLTSSNARFNIQNVSLTKVFKLLSTIKTSKSAGHDRISGKLLKDAAEVIAPTLTAIFNASIHAGVFPDDFKTAIISPIHKSGSKTNCDNYRPISVLSSVSKIFEKLITEQLETYLESNGILTEQQAGFRKNNSTQTSLLNVTNQWLINMDKGCLNGVIFLDLKKAFDCVDHHILTKKMHIYGIRGHTLAWFRSYLTNRTQICKVNQAMSEARTVKCGIPQGSNLGPLLFLLYINDLPNCLSLSSASMFADDTNISTHGDTGNEIQERLNADLENVHQWLLANKLTLNKQKTEYMIIGSRQRISNKIGDPKIELGESEIKRVHKSKTLGVIIDERL</sequence>
<dbReference type="Proteomes" id="UP001152795">
    <property type="component" value="Unassembled WGS sequence"/>
</dbReference>
<reference evidence="1" key="1">
    <citation type="submission" date="2020-04" db="EMBL/GenBank/DDBJ databases">
        <authorList>
            <person name="Alioto T."/>
            <person name="Alioto T."/>
            <person name="Gomez Garrido J."/>
        </authorList>
    </citation>
    <scope>NUCLEOTIDE SEQUENCE</scope>
    <source>
        <strain evidence="1">A484AB</strain>
    </source>
</reference>
<proteinExistence type="predicted"/>
<dbReference type="SUPFAM" id="SSF56672">
    <property type="entry name" value="DNA/RNA polymerases"/>
    <property type="match status" value="1"/>
</dbReference>
<dbReference type="OrthoDB" id="5989324at2759"/>
<dbReference type="Pfam" id="PF00078">
    <property type="entry name" value="RVT_1"/>
    <property type="match status" value="1"/>
</dbReference>
<feature type="non-terminal residue" evidence="1">
    <location>
        <position position="1"/>
    </location>
</feature>
<dbReference type="PROSITE" id="PS50878">
    <property type="entry name" value="RT_POL"/>
    <property type="match status" value="1"/>
</dbReference>
<organism evidence="1 2">
    <name type="scientific">Paramuricea clavata</name>
    <name type="common">Red gorgonian</name>
    <name type="synonym">Violescent sea-whip</name>
    <dbReference type="NCBI Taxonomy" id="317549"/>
    <lineage>
        <taxon>Eukaryota</taxon>
        <taxon>Metazoa</taxon>
        <taxon>Cnidaria</taxon>
        <taxon>Anthozoa</taxon>
        <taxon>Octocorallia</taxon>
        <taxon>Malacalcyonacea</taxon>
        <taxon>Plexauridae</taxon>
        <taxon>Paramuricea</taxon>
    </lineage>
</organism>
<dbReference type="CDD" id="cd01650">
    <property type="entry name" value="RT_nLTR_like"/>
    <property type="match status" value="1"/>
</dbReference>
<gene>
    <name evidence="1" type="ORF">PACLA_8A068126</name>
</gene>
<comment type="caution">
    <text evidence="1">The sequence shown here is derived from an EMBL/GenBank/DDBJ whole genome shotgun (WGS) entry which is preliminary data.</text>
</comment>
<dbReference type="EMBL" id="CACRXK020017484">
    <property type="protein sequence ID" value="CAB4031264.1"/>
    <property type="molecule type" value="Genomic_DNA"/>
</dbReference>